<keyword evidence="6" id="KW-1185">Reference proteome</keyword>
<evidence type="ECO:0000313" key="5">
    <source>
        <dbReference type="EMBL" id="APE32856.1"/>
    </source>
</evidence>
<evidence type="ECO:0000313" key="6">
    <source>
        <dbReference type="Proteomes" id="UP000183810"/>
    </source>
</evidence>
<dbReference type="InterPro" id="IPR000524">
    <property type="entry name" value="Tscrpt_reg_HTH_GntR"/>
</dbReference>
<dbReference type="AlphaFoldDB" id="A0A1J0VLG5"/>
<dbReference type="GO" id="GO:0045892">
    <property type="term" value="P:negative regulation of DNA-templated transcription"/>
    <property type="evidence" value="ECO:0007669"/>
    <property type="project" value="TreeGrafter"/>
</dbReference>
<evidence type="ECO:0000259" key="4">
    <source>
        <dbReference type="PROSITE" id="PS50949"/>
    </source>
</evidence>
<dbReference type="InterPro" id="IPR050679">
    <property type="entry name" value="Bact_HTH_transcr_reg"/>
</dbReference>
<gene>
    <name evidence="5" type="ORF">BOX37_01465</name>
</gene>
<dbReference type="CDD" id="cd07377">
    <property type="entry name" value="WHTH_GntR"/>
    <property type="match status" value="1"/>
</dbReference>
<dbReference type="InterPro" id="IPR036390">
    <property type="entry name" value="WH_DNA-bd_sf"/>
</dbReference>
<evidence type="ECO:0000256" key="3">
    <source>
        <dbReference type="ARBA" id="ARBA00023163"/>
    </source>
</evidence>
<feature type="domain" description="HTH gntR-type" evidence="4">
    <location>
        <begin position="10"/>
        <end position="78"/>
    </location>
</feature>
<dbReference type="Proteomes" id="UP000183810">
    <property type="component" value="Chromosome"/>
</dbReference>
<dbReference type="PANTHER" id="PTHR44846:SF17">
    <property type="entry name" value="GNTR-FAMILY TRANSCRIPTIONAL REGULATOR"/>
    <property type="match status" value="1"/>
</dbReference>
<keyword evidence="2" id="KW-0238">DNA-binding</keyword>
<keyword evidence="3" id="KW-0804">Transcription</keyword>
<keyword evidence="1" id="KW-0805">Transcription regulation</keyword>
<dbReference type="GO" id="GO:0003700">
    <property type="term" value="F:DNA-binding transcription factor activity"/>
    <property type="evidence" value="ECO:0007669"/>
    <property type="project" value="InterPro"/>
</dbReference>
<dbReference type="GO" id="GO:0003677">
    <property type="term" value="F:DNA binding"/>
    <property type="evidence" value="ECO:0007669"/>
    <property type="project" value="UniProtKB-KW"/>
</dbReference>
<organism evidence="5 6">
    <name type="scientific">Nocardia mangyaensis</name>
    <dbReference type="NCBI Taxonomy" id="2213200"/>
    <lineage>
        <taxon>Bacteria</taxon>
        <taxon>Bacillati</taxon>
        <taxon>Actinomycetota</taxon>
        <taxon>Actinomycetes</taxon>
        <taxon>Mycobacteriales</taxon>
        <taxon>Nocardiaceae</taxon>
        <taxon>Nocardia</taxon>
    </lineage>
</organism>
<dbReference type="Gene3D" id="1.10.10.10">
    <property type="entry name" value="Winged helix-like DNA-binding domain superfamily/Winged helix DNA-binding domain"/>
    <property type="match status" value="1"/>
</dbReference>
<dbReference type="RefSeq" id="WP_071925877.1">
    <property type="nucleotide sequence ID" value="NZ_CP018082.1"/>
</dbReference>
<dbReference type="EMBL" id="CP018082">
    <property type="protein sequence ID" value="APE32856.1"/>
    <property type="molecule type" value="Genomic_DNA"/>
</dbReference>
<proteinExistence type="predicted"/>
<dbReference type="SUPFAM" id="SSF46785">
    <property type="entry name" value="Winged helix' DNA-binding domain"/>
    <property type="match status" value="1"/>
</dbReference>
<protein>
    <submittedName>
        <fullName evidence="5">GntR family transcriptional regulator</fullName>
    </submittedName>
</protein>
<dbReference type="Pfam" id="PF00392">
    <property type="entry name" value="GntR"/>
    <property type="match status" value="1"/>
</dbReference>
<dbReference type="PANTHER" id="PTHR44846">
    <property type="entry name" value="MANNOSYL-D-GLYCERATE TRANSPORT/METABOLISM SYSTEM REPRESSOR MNGR-RELATED"/>
    <property type="match status" value="1"/>
</dbReference>
<accession>A0A1J0VLG5</accession>
<dbReference type="KEGG" id="nsl:BOX37_01465"/>
<dbReference type="PROSITE" id="PS50949">
    <property type="entry name" value="HTH_GNTR"/>
    <property type="match status" value="1"/>
</dbReference>
<sequence length="281" mass="31142">MDELDPDDPRPPYQQVANALRAAILTRTFEPGEKLPSGPVLAQRYGVARMTIQQAIRVLRDDGLVVSRQGSGVFVRERTERPVGLRPHLERAFEEPNVTIDFAGFSGETLNGAIAEPLDKIRHGRLRPETLSVRLLVPDDAVPWALPAEVGTLADSPAFRRRANRIMERHALAVIDTVLELGRLGLVSSASASVRVWPAPPQFKLYLFNRATAFFGYYPVVEHEVPLNGATTAIWDLMGKDATLFEFSSTNDPDSTGSQFVAQSQLWFDSIWTSVAKDYDA</sequence>
<evidence type="ECO:0000256" key="2">
    <source>
        <dbReference type="ARBA" id="ARBA00023125"/>
    </source>
</evidence>
<dbReference type="InterPro" id="IPR036388">
    <property type="entry name" value="WH-like_DNA-bd_sf"/>
</dbReference>
<reference evidence="5" key="1">
    <citation type="submission" date="2016-11" db="EMBL/GenBank/DDBJ databases">
        <authorList>
            <person name="Jaros S."/>
            <person name="Januszkiewicz K."/>
            <person name="Wedrychowicz H."/>
        </authorList>
    </citation>
    <scope>NUCLEOTIDE SEQUENCE [LARGE SCALE GENOMIC DNA]</scope>
    <source>
        <strain evidence="5">Y48</strain>
    </source>
</reference>
<dbReference type="PRINTS" id="PR00035">
    <property type="entry name" value="HTHGNTR"/>
</dbReference>
<evidence type="ECO:0000256" key="1">
    <source>
        <dbReference type="ARBA" id="ARBA00023015"/>
    </source>
</evidence>
<dbReference type="OrthoDB" id="7363114at2"/>
<dbReference type="SMART" id="SM00345">
    <property type="entry name" value="HTH_GNTR"/>
    <property type="match status" value="1"/>
</dbReference>
<name>A0A1J0VLG5_9NOCA</name>